<evidence type="ECO:0000313" key="1">
    <source>
        <dbReference type="EMBL" id="MCS6523847.1"/>
    </source>
</evidence>
<keyword evidence="2" id="KW-1185">Reference proteome</keyword>
<name>A0ABT2HKS7_9MICO</name>
<evidence type="ECO:0000313" key="2">
    <source>
        <dbReference type="Proteomes" id="UP001652264"/>
    </source>
</evidence>
<dbReference type="RefSeq" id="WP_141859584.1">
    <property type="nucleotide sequence ID" value="NZ_BMNV01000010.1"/>
</dbReference>
<dbReference type="GeneID" id="95322458"/>
<gene>
    <name evidence="1" type="ORF">NYQ28_14860</name>
</gene>
<proteinExistence type="predicted"/>
<organism evidence="1 2">
    <name type="scientific">Curtobacterium citreum</name>
    <dbReference type="NCBI Taxonomy" id="2036"/>
    <lineage>
        <taxon>Bacteria</taxon>
        <taxon>Bacillati</taxon>
        <taxon>Actinomycetota</taxon>
        <taxon>Actinomycetes</taxon>
        <taxon>Micrococcales</taxon>
        <taxon>Microbacteriaceae</taxon>
        <taxon>Curtobacterium</taxon>
    </lineage>
</organism>
<accession>A0ABT2HKS7</accession>
<comment type="caution">
    <text evidence="1">The sequence shown here is derived from an EMBL/GenBank/DDBJ whole genome shotgun (WGS) entry which is preliminary data.</text>
</comment>
<sequence>MNIAFAALIVSALSFLTGAAALGWQISSWHYDGRRVKVRLLHGGIGTATAVVGKVGRDSRPKDLSSAIDQGLVAREVIGIAVTNVGRAPVRIDRYSLHPVGGPASLTPHGDAVGPELPFRLPPGETETWYAYADDARRLTHSARSIGHITSRRFYMSVELGTGDTKRTKREVRI</sequence>
<evidence type="ECO:0008006" key="3">
    <source>
        <dbReference type="Google" id="ProtNLM"/>
    </source>
</evidence>
<dbReference type="EMBL" id="JANVAD010000008">
    <property type="protein sequence ID" value="MCS6523847.1"/>
    <property type="molecule type" value="Genomic_DNA"/>
</dbReference>
<protein>
    <recommendedName>
        <fullName evidence="3">Phosphoribosylamine--glycine ligase</fullName>
    </recommendedName>
</protein>
<reference evidence="1 2" key="1">
    <citation type="submission" date="2022-08" db="EMBL/GenBank/DDBJ databases">
        <title>Taxonomy of Curtobacterium flaccumfaciens.</title>
        <authorList>
            <person name="Osdaghi E."/>
            <person name="Taghavi S.M."/>
            <person name="Hamidizade M."/>
            <person name="Abachi H."/>
            <person name="Fazliarab A."/>
            <person name="Baeyen S."/>
            <person name="Portier P."/>
            <person name="Van Vaerenbergh J."/>
            <person name="Jacques M.-A."/>
        </authorList>
    </citation>
    <scope>NUCLEOTIDE SEQUENCE [LARGE SCALE GENOMIC DNA]</scope>
    <source>
        <strain evidence="1 2">LMG8786T</strain>
    </source>
</reference>
<dbReference type="Proteomes" id="UP001652264">
    <property type="component" value="Unassembled WGS sequence"/>
</dbReference>